<dbReference type="PROSITE" id="PS50102">
    <property type="entry name" value="RRM"/>
    <property type="match status" value="2"/>
</dbReference>
<keyword evidence="6" id="KW-1185">Reference proteome</keyword>
<dbReference type="GO" id="GO:0003729">
    <property type="term" value="F:mRNA binding"/>
    <property type="evidence" value="ECO:0007669"/>
    <property type="project" value="TreeGrafter"/>
</dbReference>
<dbReference type="GO" id="GO:0009535">
    <property type="term" value="C:chloroplast thylakoid membrane"/>
    <property type="evidence" value="ECO:0007669"/>
    <property type="project" value="TreeGrafter"/>
</dbReference>
<dbReference type="InterPro" id="IPR035979">
    <property type="entry name" value="RBD_domain_sf"/>
</dbReference>
<dbReference type="GO" id="GO:1901259">
    <property type="term" value="P:chloroplast rRNA processing"/>
    <property type="evidence" value="ECO:0007669"/>
    <property type="project" value="TreeGrafter"/>
</dbReference>
<dbReference type="SUPFAM" id="SSF54928">
    <property type="entry name" value="RNA-binding domain, RBD"/>
    <property type="match status" value="2"/>
</dbReference>
<protein>
    <recommendedName>
        <fullName evidence="4">RRM domain-containing protein</fullName>
    </recommendedName>
</protein>
<dbReference type="PANTHER" id="PTHR48025:SF6">
    <property type="entry name" value="RRM DOMAIN-CONTAINING PROTEIN"/>
    <property type="match status" value="1"/>
</dbReference>
<dbReference type="Pfam" id="PF00076">
    <property type="entry name" value="RRM_1"/>
    <property type="match status" value="2"/>
</dbReference>
<evidence type="ECO:0000256" key="1">
    <source>
        <dbReference type="ARBA" id="ARBA00022884"/>
    </source>
</evidence>
<dbReference type="SMART" id="SM00360">
    <property type="entry name" value="RRM"/>
    <property type="match status" value="2"/>
</dbReference>
<evidence type="ECO:0000313" key="6">
    <source>
        <dbReference type="Proteomes" id="UP001202328"/>
    </source>
</evidence>
<dbReference type="Gene3D" id="3.30.70.330">
    <property type="match status" value="2"/>
</dbReference>
<dbReference type="PANTHER" id="PTHR48025">
    <property type="entry name" value="OS02G0815200 PROTEIN"/>
    <property type="match status" value="1"/>
</dbReference>
<evidence type="ECO:0000259" key="4">
    <source>
        <dbReference type="PROSITE" id="PS50102"/>
    </source>
</evidence>
<sequence length="289" mass="32005">MASIASNSLLSSASSLKLNCFSKPSSLSVNFQFAPSTPKTSLKSSISNFPLLSSKKFRFQLYSVVEEITVQETKDDEILEEEENKKKLYVVNIPWTVSVADMKSLFGECGTVTDVEIIKQRDGRNRGFAFITMSTGEEARAVIDKFNEYEISGRVIRVEFSKRLKKPSPPPPPGLGVKETRHLLYVSNLAWKARASHLRELFSTCSSPVSARVVFDSPSGRSAGYGFVSFATREEAESALSALDGKELMGRPIRLKFSEKSTGQIVSEPKEDNAEPEEAEDTIDKPDEL</sequence>
<proteinExistence type="predicted"/>
<gene>
    <name evidence="5" type="ORF">MKW98_024905</name>
</gene>
<evidence type="ECO:0000256" key="2">
    <source>
        <dbReference type="PROSITE-ProRule" id="PRU00176"/>
    </source>
</evidence>
<feature type="domain" description="RRM" evidence="4">
    <location>
        <begin position="182"/>
        <end position="260"/>
    </location>
</feature>
<comment type="caution">
    <text evidence="5">The sequence shown here is derived from an EMBL/GenBank/DDBJ whole genome shotgun (WGS) entry which is preliminary data.</text>
</comment>
<organism evidence="5 6">
    <name type="scientific">Papaver atlanticum</name>
    <dbReference type="NCBI Taxonomy" id="357466"/>
    <lineage>
        <taxon>Eukaryota</taxon>
        <taxon>Viridiplantae</taxon>
        <taxon>Streptophyta</taxon>
        <taxon>Embryophyta</taxon>
        <taxon>Tracheophyta</taxon>
        <taxon>Spermatophyta</taxon>
        <taxon>Magnoliopsida</taxon>
        <taxon>Ranunculales</taxon>
        <taxon>Papaveraceae</taxon>
        <taxon>Papaveroideae</taxon>
        <taxon>Papaver</taxon>
    </lineage>
</organism>
<dbReference type="InterPro" id="IPR012677">
    <property type="entry name" value="Nucleotide-bd_a/b_plait_sf"/>
</dbReference>
<evidence type="ECO:0000256" key="3">
    <source>
        <dbReference type="SAM" id="MobiDB-lite"/>
    </source>
</evidence>
<dbReference type="AlphaFoldDB" id="A0AAD4T6R3"/>
<reference evidence="5" key="1">
    <citation type="submission" date="2022-04" db="EMBL/GenBank/DDBJ databases">
        <title>A functionally conserved STORR gene fusion in Papaver species that diverged 16.8 million years ago.</title>
        <authorList>
            <person name="Catania T."/>
        </authorList>
    </citation>
    <scope>NUCLEOTIDE SEQUENCE</scope>
    <source>
        <strain evidence="5">S-188037</strain>
    </source>
</reference>
<feature type="domain" description="RRM" evidence="4">
    <location>
        <begin position="86"/>
        <end position="163"/>
    </location>
</feature>
<accession>A0AAD4T6R3</accession>
<dbReference type="EMBL" id="JAJJMB010005149">
    <property type="protein sequence ID" value="KAI3940498.1"/>
    <property type="molecule type" value="Genomic_DNA"/>
</dbReference>
<dbReference type="InterPro" id="IPR050502">
    <property type="entry name" value="Euk_RNA-bind_prot"/>
</dbReference>
<feature type="region of interest" description="Disordered" evidence="3">
    <location>
        <begin position="259"/>
        <end position="289"/>
    </location>
</feature>
<dbReference type="Proteomes" id="UP001202328">
    <property type="component" value="Unassembled WGS sequence"/>
</dbReference>
<keyword evidence="1 2" id="KW-0694">RNA-binding</keyword>
<name>A0AAD4T6R3_9MAGN</name>
<dbReference type="InterPro" id="IPR000504">
    <property type="entry name" value="RRM_dom"/>
</dbReference>
<evidence type="ECO:0000313" key="5">
    <source>
        <dbReference type="EMBL" id="KAI3940498.1"/>
    </source>
</evidence>